<gene>
    <name evidence="1" type="ORF">SAMN05216174_1272</name>
</gene>
<name>A0A1G6Z8X5_9PSEU</name>
<keyword evidence="2" id="KW-1185">Reference proteome</keyword>
<reference evidence="2" key="1">
    <citation type="submission" date="2016-10" db="EMBL/GenBank/DDBJ databases">
        <authorList>
            <person name="Varghese N."/>
            <person name="Submissions S."/>
        </authorList>
    </citation>
    <scope>NUCLEOTIDE SEQUENCE [LARGE SCALE GENOMIC DNA]</scope>
    <source>
        <strain evidence="2">IBRC-M 10403</strain>
    </source>
</reference>
<sequence length="95" mass="9943">MSKHAADRLTTASGLRAIADAVSTALGDDHPAIAPPIVESVVYQAAAELAGRSHPPADFPSLLRRRAHARLLAMQGTLTPIQAADAPLSPRLGRF</sequence>
<dbReference type="OrthoDB" id="9985030at2"/>
<dbReference type="RefSeq" id="WP_091457816.1">
    <property type="nucleotide sequence ID" value="NZ_FMZZ01000027.1"/>
</dbReference>
<evidence type="ECO:0000313" key="1">
    <source>
        <dbReference type="EMBL" id="SDD98912.1"/>
    </source>
</evidence>
<dbReference type="AlphaFoldDB" id="A0A1G6Z8X5"/>
<protein>
    <submittedName>
        <fullName evidence="1">Uncharacterized protein</fullName>
    </submittedName>
</protein>
<dbReference type="Proteomes" id="UP000199501">
    <property type="component" value="Unassembled WGS sequence"/>
</dbReference>
<proteinExistence type="predicted"/>
<organism evidence="1 2">
    <name type="scientific">Actinokineospora iranica</name>
    <dbReference type="NCBI Taxonomy" id="1271860"/>
    <lineage>
        <taxon>Bacteria</taxon>
        <taxon>Bacillati</taxon>
        <taxon>Actinomycetota</taxon>
        <taxon>Actinomycetes</taxon>
        <taxon>Pseudonocardiales</taxon>
        <taxon>Pseudonocardiaceae</taxon>
        <taxon>Actinokineospora</taxon>
    </lineage>
</organism>
<dbReference type="EMBL" id="FMZZ01000027">
    <property type="protein sequence ID" value="SDD98912.1"/>
    <property type="molecule type" value="Genomic_DNA"/>
</dbReference>
<evidence type="ECO:0000313" key="2">
    <source>
        <dbReference type="Proteomes" id="UP000199501"/>
    </source>
</evidence>
<accession>A0A1G6Z8X5</accession>